<organism evidence="18 19">
    <name type="scientific">Candidatus Wallbacteria bacterium HGW-Wallbacteria-1</name>
    <dbReference type="NCBI Taxonomy" id="2013854"/>
    <lineage>
        <taxon>Bacteria</taxon>
        <taxon>Candidatus Walliibacteriota</taxon>
    </lineage>
</organism>
<evidence type="ECO:0000256" key="1">
    <source>
        <dbReference type="ARBA" id="ARBA00004496"/>
    </source>
</evidence>
<dbReference type="InterPro" id="IPR022880">
    <property type="entry name" value="DNApol_IV"/>
</dbReference>
<dbReference type="HAMAP" id="MF_01113">
    <property type="entry name" value="DNApol_IV"/>
    <property type="match status" value="1"/>
</dbReference>
<dbReference type="Pfam" id="PF11799">
    <property type="entry name" value="IMS_C"/>
    <property type="match status" value="1"/>
</dbReference>
<evidence type="ECO:0000256" key="7">
    <source>
        <dbReference type="ARBA" id="ARBA00022695"/>
    </source>
</evidence>
<dbReference type="AlphaFoldDB" id="A0A2N1PLD4"/>
<evidence type="ECO:0000313" key="18">
    <source>
        <dbReference type="EMBL" id="PKK89146.1"/>
    </source>
</evidence>
<comment type="function">
    <text evidence="16">Poorly processive, error-prone DNA polymerase involved in untargeted mutagenesis. Copies undamaged DNA at stalled replication forks, which arise in vivo from mismatched or misaligned primer ends. These misaligned primers can be extended by PolIV. Exhibits no 3'-5' exonuclease (proofreading) activity. May be involved in translesional synthesis, in conjunction with the beta clamp from PolIII.</text>
</comment>
<feature type="binding site" evidence="16">
    <location>
        <position position="109"/>
    </location>
    <ligand>
        <name>Mg(2+)</name>
        <dbReference type="ChEBI" id="CHEBI:18420"/>
    </ligand>
</feature>
<feature type="active site" evidence="16">
    <location>
        <position position="110"/>
    </location>
</feature>
<dbReference type="PROSITE" id="PS50173">
    <property type="entry name" value="UMUC"/>
    <property type="match status" value="1"/>
</dbReference>
<evidence type="ECO:0000256" key="5">
    <source>
        <dbReference type="ARBA" id="ARBA00022490"/>
    </source>
</evidence>
<dbReference type="Gene3D" id="3.30.1490.100">
    <property type="entry name" value="DNA polymerase, Y-family, little finger domain"/>
    <property type="match status" value="1"/>
</dbReference>
<dbReference type="Proteomes" id="UP000233256">
    <property type="component" value="Unassembled WGS sequence"/>
</dbReference>
<dbReference type="SUPFAM" id="SSF56672">
    <property type="entry name" value="DNA/RNA polymerases"/>
    <property type="match status" value="1"/>
</dbReference>
<keyword evidence="14 16" id="KW-0234">DNA repair</keyword>
<sequence>MADQKRIVHVDMDAFFAAVEQRDNPDLRGKPVIIGSDPKEGKGRGVVSTCSYEARAFGIHSAMPISEAWKRCPQGVYISGNGHKYGEASEQIMKIMSDFTPDMEPVSVDEAFLDITGTAHLFGGAVETCRMIKSRIRSETGLTASLGMAPIKMAAKIASDYGKPDGLIIIDQACLVDFLKPLNAGLIPGVGPKCRKTLERLGIITIGEIADTDPEFLEKIFGKYGRHLWELAHGRDPRKVHVVEGCSSVSKEHTFSQDQRDDQVALATLLQLSEEVSRRLRDKRLWGRTISIKIRLASFVTCTRSKTIHSRTNFTETIYDVARELFQEFTGMNHSFRLLGVRVSELGNSAIPQSLFIDREDARLEKMHNALDSIRNRFGTGKIHRGRLIECPEKK</sequence>
<evidence type="ECO:0000256" key="12">
    <source>
        <dbReference type="ARBA" id="ARBA00022932"/>
    </source>
</evidence>
<evidence type="ECO:0000256" key="14">
    <source>
        <dbReference type="ARBA" id="ARBA00023204"/>
    </source>
</evidence>
<proteinExistence type="inferred from homology"/>
<dbReference type="Gene3D" id="1.10.150.20">
    <property type="entry name" value="5' to 3' exonuclease, C-terminal subdomain"/>
    <property type="match status" value="1"/>
</dbReference>
<keyword evidence="8 16" id="KW-0235">DNA replication</keyword>
<name>A0A2N1PLD4_9BACT</name>
<keyword evidence="4 16" id="KW-0515">Mutator protein</keyword>
<dbReference type="EMBL" id="PGXC01000024">
    <property type="protein sequence ID" value="PKK89146.1"/>
    <property type="molecule type" value="Genomic_DNA"/>
</dbReference>
<evidence type="ECO:0000256" key="16">
    <source>
        <dbReference type="HAMAP-Rule" id="MF_01113"/>
    </source>
</evidence>
<dbReference type="SUPFAM" id="SSF100879">
    <property type="entry name" value="Lesion bypass DNA polymerase (Y-family), little finger domain"/>
    <property type="match status" value="1"/>
</dbReference>
<comment type="caution">
    <text evidence="18">The sequence shown here is derived from an EMBL/GenBank/DDBJ whole genome shotgun (WGS) entry which is preliminary data.</text>
</comment>
<keyword evidence="10 16" id="KW-0227">DNA damage</keyword>
<dbReference type="Pfam" id="PF00817">
    <property type="entry name" value="IMS"/>
    <property type="match status" value="1"/>
</dbReference>
<reference evidence="18 19" key="1">
    <citation type="journal article" date="2017" name="ISME J.">
        <title>Potential for microbial H2 and metal transformations associated with novel bacteria and archaea in deep terrestrial subsurface sediments.</title>
        <authorList>
            <person name="Hernsdorf A.W."/>
            <person name="Amano Y."/>
            <person name="Miyakawa K."/>
            <person name="Ise K."/>
            <person name="Suzuki Y."/>
            <person name="Anantharaman K."/>
            <person name="Probst A."/>
            <person name="Burstein D."/>
            <person name="Thomas B.C."/>
            <person name="Banfield J.F."/>
        </authorList>
    </citation>
    <scope>NUCLEOTIDE SEQUENCE [LARGE SCALE GENOMIC DNA]</scope>
    <source>
        <strain evidence="18">HGW-Wallbacteria-1</strain>
    </source>
</reference>
<dbReference type="InterPro" id="IPR043128">
    <property type="entry name" value="Rev_trsase/Diguanyl_cyclase"/>
</dbReference>
<keyword evidence="12 16" id="KW-0239">DNA-directed DNA polymerase</keyword>
<keyword evidence="9 16" id="KW-0479">Metal-binding</keyword>
<evidence type="ECO:0000256" key="13">
    <source>
        <dbReference type="ARBA" id="ARBA00023125"/>
    </source>
</evidence>
<evidence type="ECO:0000256" key="15">
    <source>
        <dbReference type="ARBA" id="ARBA00049244"/>
    </source>
</evidence>
<comment type="catalytic activity">
    <reaction evidence="15 16">
        <text>DNA(n) + a 2'-deoxyribonucleoside 5'-triphosphate = DNA(n+1) + diphosphate</text>
        <dbReference type="Rhea" id="RHEA:22508"/>
        <dbReference type="Rhea" id="RHEA-COMP:17339"/>
        <dbReference type="Rhea" id="RHEA-COMP:17340"/>
        <dbReference type="ChEBI" id="CHEBI:33019"/>
        <dbReference type="ChEBI" id="CHEBI:61560"/>
        <dbReference type="ChEBI" id="CHEBI:173112"/>
        <dbReference type="EC" id="2.7.7.7"/>
    </reaction>
</comment>
<comment type="similarity">
    <text evidence="2 16">Belongs to the DNA polymerase type-Y family.</text>
</comment>
<dbReference type="GO" id="GO:0006261">
    <property type="term" value="P:DNA-templated DNA replication"/>
    <property type="evidence" value="ECO:0007669"/>
    <property type="project" value="UniProtKB-UniRule"/>
</dbReference>
<evidence type="ECO:0000313" key="19">
    <source>
        <dbReference type="Proteomes" id="UP000233256"/>
    </source>
</evidence>
<dbReference type="Gene3D" id="3.30.70.270">
    <property type="match status" value="1"/>
</dbReference>
<evidence type="ECO:0000256" key="6">
    <source>
        <dbReference type="ARBA" id="ARBA00022679"/>
    </source>
</evidence>
<comment type="cofactor">
    <cofactor evidence="16">
        <name>Mg(2+)</name>
        <dbReference type="ChEBI" id="CHEBI:18420"/>
    </cofactor>
    <text evidence="16">Binds 2 magnesium ions per subunit.</text>
</comment>
<comment type="subcellular location">
    <subcellularLocation>
        <location evidence="1 16">Cytoplasm</location>
    </subcellularLocation>
</comment>
<evidence type="ECO:0000256" key="3">
    <source>
        <dbReference type="ARBA" id="ARBA00011245"/>
    </source>
</evidence>
<feature type="binding site" evidence="16">
    <location>
        <position position="11"/>
    </location>
    <ligand>
        <name>Mg(2+)</name>
        <dbReference type="ChEBI" id="CHEBI:18420"/>
    </ligand>
</feature>
<protein>
    <recommendedName>
        <fullName evidence="16">DNA polymerase IV</fullName>
        <shortName evidence="16">Pol IV</shortName>
        <ecNumber evidence="16">2.7.7.7</ecNumber>
    </recommendedName>
</protein>
<dbReference type="GO" id="GO:0005829">
    <property type="term" value="C:cytosol"/>
    <property type="evidence" value="ECO:0007669"/>
    <property type="project" value="TreeGrafter"/>
</dbReference>
<dbReference type="InterPro" id="IPR043502">
    <property type="entry name" value="DNA/RNA_pol_sf"/>
</dbReference>
<evidence type="ECO:0000256" key="10">
    <source>
        <dbReference type="ARBA" id="ARBA00022763"/>
    </source>
</evidence>
<dbReference type="GO" id="GO:0000287">
    <property type="term" value="F:magnesium ion binding"/>
    <property type="evidence" value="ECO:0007669"/>
    <property type="project" value="UniProtKB-UniRule"/>
</dbReference>
<dbReference type="EC" id="2.7.7.7" evidence="16"/>
<dbReference type="GO" id="GO:0009432">
    <property type="term" value="P:SOS response"/>
    <property type="evidence" value="ECO:0007669"/>
    <property type="project" value="TreeGrafter"/>
</dbReference>
<dbReference type="InterPro" id="IPR017961">
    <property type="entry name" value="DNA_pol_Y-fam_little_finger"/>
</dbReference>
<dbReference type="GO" id="GO:0042276">
    <property type="term" value="P:error-prone translesion synthesis"/>
    <property type="evidence" value="ECO:0007669"/>
    <property type="project" value="TreeGrafter"/>
</dbReference>
<accession>A0A2N1PLD4</accession>
<evidence type="ECO:0000256" key="2">
    <source>
        <dbReference type="ARBA" id="ARBA00010945"/>
    </source>
</evidence>
<gene>
    <name evidence="16" type="primary">dinB</name>
    <name evidence="18" type="ORF">CVV64_15680</name>
</gene>
<keyword evidence="6 16" id="KW-0808">Transferase</keyword>
<evidence type="ECO:0000256" key="9">
    <source>
        <dbReference type="ARBA" id="ARBA00022723"/>
    </source>
</evidence>
<keyword evidence="11 16" id="KW-0460">Magnesium</keyword>
<evidence type="ECO:0000256" key="11">
    <source>
        <dbReference type="ARBA" id="ARBA00022842"/>
    </source>
</evidence>
<dbReference type="GO" id="GO:0006281">
    <property type="term" value="P:DNA repair"/>
    <property type="evidence" value="ECO:0007669"/>
    <property type="project" value="UniProtKB-UniRule"/>
</dbReference>
<dbReference type="GO" id="GO:0003684">
    <property type="term" value="F:damaged DNA binding"/>
    <property type="evidence" value="ECO:0007669"/>
    <property type="project" value="InterPro"/>
</dbReference>
<dbReference type="GO" id="GO:0003887">
    <property type="term" value="F:DNA-directed DNA polymerase activity"/>
    <property type="evidence" value="ECO:0007669"/>
    <property type="project" value="UniProtKB-UniRule"/>
</dbReference>
<dbReference type="FunFam" id="3.30.1490.100:FF:000004">
    <property type="entry name" value="DNA polymerase IV"/>
    <property type="match status" value="1"/>
</dbReference>
<dbReference type="CDD" id="cd03586">
    <property type="entry name" value="PolY_Pol_IV_kappa"/>
    <property type="match status" value="1"/>
</dbReference>
<dbReference type="PANTHER" id="PTHR11076">
    <property type="entry name" value="DNA REPAIR POLYMERASE UMUC / TRANSFERASE FAMILY MEMBER"/>
    <property type="match status" value="1"/>
</dbReference>
<evidence type="ECO:0000256" key="8">
    <source>
        <dbReference type="ARBA" id="ARBA00022705"/>
    </source>
</evidence>
<comment type="subunit">
    <text evidence="3 16">Monomer.</text>
</comment>
<keyword evidence="5 16" id="KW-0963">Cytoplasm</keyword>
<dbReference type="InterPro" id="IPR036775">
    <property type="entry name" value="DNA_pol_Y-fam_lit_finger_sf"/>
</dbReference>
<dbReference type="Gene3D" id="3.40.1170.60">
    <property type="match status" value="1"/>
</dbReference>
<dbReference type="InterPro" id="IPR001126">
    <property type="entry name" value="UmuC"/>
</dbReference>
<dbReference type="FunFam" id="3.40.1170.60:FF:000001">
    <property type="entry name" value="DNA polymerase IV"/>
    <property type="match status" value="1"/>
</dbReference>
<keyword evidence="7 16" id="KW-0548">Nucleotidyltransferase</keyword>
<feature type="site" description="Substrate discrimination" evidence="16">
    <location>
        <position position="16"/>
    </location>
</feature>
<dbReference type="PANTHER" id="PTHR11076:SF33">
    <property type="entry name" value="DNA POLYMERASE KAPPA"/>
    <property type="match status" value="1"/>
</dbReference>
<feature type="domain" description="UmuC" evidence="17">
    <location>
        <begin position="7"/>
        <end position="191"/>
    </location>
</feature>
<evidence type="ECO:0000256" key="4">
    <source>
        <dbReference type="ARBA" id="ARBA00022457"/>
    </source>
</evidence>
<dbReference type="InterPro" id="IPR050116">
    <property type="entry name" value="DNA_polymerase-Y"/>
</dbReference>
<keyword evidence="13 16" id="KW-0238">DNA-binding</keyword>
<dbReference type="NCBIfam" id="NF002677">
    <property type="entry name" value="PRK02406.1"/>
    <property type="match status" value="1"/>
</dbReference>
<evidence type="ECO:0000259" key="17">
    <source>
        <dbReference type="PROSITE" id="PS50173"/>
    </source>
</evidence>